<evidence type="ECO:0000256" key="1">
    <source>
        <dbReference type="SAM" id="MobiDB-lite"/>
    </source>
</evidence>
<evidence type="ECO:0000313" key="3">
    <source>
        <dbReference type="EMBL" id="QJR35230.1"/>
    </source>
</evidence>
<keyword evidence="4" id="KW-1185">Reference proteome</keyword>
<evidence type="ECO:0000256" key="2">
    <source>
        <dbReference type="SAM" id="SignalP"/>
    </source>
</evidence>
<dbReference type="EMBL" id="CP053085">
    <property type="protein sequence ID" value="QJR35230.1"/>
    <property type="molecule type" value="Genomic_DNA"/>
</dbReference>
<proteinExistence type="predicted"/>
<evidence type="ECO:0000313" key="4">
    <source>
        <dbReference type="Proteomes" id="UP000500938"/>
    </source>
</evidence>
<protein>
    <recommendedName>
        <fullName evidence="5">Lipoprotein</fullName>
    </recommendedName>
</protein>
<feature type="compositionally biased region" description="Basic and acidic residues" evidence="1">
    <location>
        <begin position="77"/>
        <end position="90"/>
    </location>
</feature>
<feature type="chain" id="PRO_5026917847" description="Lipoprotein" evidence="2">
    <location>
        <begin position="21"/>
        <end position="90"/>
    </location>
</feature>
<dbReference type="RefSeq" id="WP_171224659.1">
    <property type="nucleotide sequence ID" value="NZ_CP053085.1"/>
</dbReference>
<gene>
    <name evidence="3" type="ORF">HKW67_06790</name>
</gene>
<accession>A0A6M4IKR4</accession>
<dbReference type="Proteomes" id="UP000500938">
    <property type="component" value="Chromosome"/>
</dbReference>
<dbReference type="KEGG" id="ggr:HKW67_06790"/>
<feature type="region of interest" description="Disordered" evidence="1">
    <location>
        <begin position="36"/>
        <end position="90"/>
    </location>
</feature>
<dbReference type="AlphaFoldDB" id="A0A6M4IKR4"/>
<name>A0A6M4IKR4_9BACT</name>
<reference evidence="3 4" key="1">
    <citation type="submission" date="2020-05" db="EMBL/GenBank/DDBJ databases">
        <title>Complete genome sequence of Gemmatimonas greenlandica TET16.</title>
        <authorList>
            <person name="Zeng Y."/>
        </authorList>
    </citation>
    <scope>NUCLEOTIDE SEQUENCE [LARGE SCALE GENOMIC DNA]</scope>
    <source>
        <strain evidence="3 4">TET16</strain>
    </source>
</reference>
<evidence type="ECO:0008006" key="5">
    <source>
        <dbReference type="Google" id="ProtNLM"/>
    </source>
</evidence>
<keyword evidence="2" id="KW-0732">Signal</keyword>
<dbReference type="PROSITE" id="PS51257">
    <property type="entry name" value="PROKAR_LIPOPROTEIN"/>
    <property type="match status" value="1"/>
</dbReference>
<feature type="signal peptide" evidence="2">
    <location>
        <begin position="1"/>
        <end position="20"/>
    </location>
</feature>
<feature type="compositionally biased region" description="Basic and acidic residues" evidence="1">
    <location>
        <begin position="36"/>
        <end position="70"/>
    </location>
</feature>
<sequence length="90" mass="10403">MRFTPLVRVAAVLFSMTLLGCPSTPKTPEELAKAEAEAVDERLAERANEEAQRKDAWEREQKAKDDKFWRDAAAAAERSKWEQQAREKRR</sequence>
<organism evidence="3 4">
    <name type="scientific">Gemmatimonas groenlandica</name>
    <dbReference type="NCBI Taxonomy" id="2732249"/>
    <lineage>
        <taxon>Bacteria</taxon>
        <taxon>Pseudomonadati</taxon>
        <taxon>Gemmatimonadota</taxon>
        <taxon>Gemmatimonadia</taxon>
        <taxon>Gemmatimonadales</taxon>
        <taxon>Gemmatimonadaceae</taxon>
        <taxon>Gemmatimonas</taxon>
    </lineage>
</organism>